<organism evidence="3 4">
    <name type="scientific">Symbiodinium microadriaticum</name>
    <name type="common">Dinoflagellate</name>
    <name type="synonym">Zooxanthella microadriatica</name>
    <dbReference type="NCBI Taxonomy" id="2951"/>
    <lineage>
        <taxon>Eukaryota</taxon>
        <taxon>Sar</taxon>
        <taxon>Alveolata</taxon>
        <taxon>Dinophyceae</taxon>
        <taxon>Suessiales</taxon>
        <taxon>Symbiodiniaceae</taxon>
        <taxon>Symbiodinium</taxon>
    </lineage>
</organism>
<feature type="region of interest" description="Disordered" evidence="1">
    <location>
        <begin position="515"/>
        <end position="554"/>
    </location>
</feature>
<proteinExistence type="predicted"/>
<feature type="compositionally biased region" description="Low complexity" evidence="1">
    <location>
        <begin position="530"/>
        <end position="543"/>
    </location>
</feature>
<dbReference type="OMA" id="LAINARM"/>
<name>A0A1Q9EN43_SYMMI</name>
<dbReference type="EMBL" id="LSRX01000110">
    <property type="protein sequence ID" value="OLQ08808.1"/>
    <property type="molecule type" value="Genomic_DNA"/>
</dbReference>
<protein>
    <submittedName>
        <fullName evidence="3">Uncharacterized protein</fullName>
    </submittedName>
</protein>
<keyword evidence="4" id="KW-1185">Reference proteome</keyword>
<dbReference type="OrthoDB" id="423606at2759"/>
<keyword evidence="2" id="KW-0812">Transmembrane</keyword>
<dbReference type="AlphaFoldDB" id="A0A1Q9EN43"/>
<evidence type="ECO:0000313" key="4">
    <source>
        <dbReference type="Proteomes" id="UP000186817"/>
    </source>
</evidence>
<feature type="transmembrane region" description="Helical" evidence="2">
    <location>
        <begin position="77"/>
        <end position="98"/>
    </location>
</feature>
<evidence type="ECO:0000256" key="1">
    <source>
        <dbReference type="SAM" id="MobiDB-lite"/>
    </source>
</evidence>
<reference evidence="3 4" key="1">
    <citation type="submission" date="2016-02" db="EMBL/GenBank/DDBJ databases">
        <title>Genome analysis of coral dinoflagellate symbionts highlights evolutionary adaptations to a symbiotic lifestyle.</title>
        <authorList>
            <person name="Aranda M."/>
            <person name="Li Y."/>
            <person name="Liew Y.J."/>
            <person name="Baumgarten S."/>
            <person name="Simakov O."/>
            <person name="Wilson M."/>
            <person name="Piel J."/>
            <person name="Ashoor H."/>
            <person name="Bougouffa S."/>
            <person name="Bajic V.B."/>
            <person name="Ryu T."/>
            <person name="Ravasi T."/>
            <person name="Bayer T."/>
            <person name="Micklem G."/>
            <person name="Kim H."/>
            <person name="Bhak J."/>
            <person name="Lajeunesse T.C."/>
            <person name="Voolstra C.R."/>
        </authorList>
    </citation>
    <scope>NUCLEOTIDE SEQUENCE [LARGE SCALE GENOMIC DNA]</scope>
    <source>
        <strain evidence="3 4">CCMP2467</strain>
    </source>
</reference>
<keyword evidence="2" id="KW-0472">Membrane</keyword>
<accession>A0A1Q9EN43</accession>
<gene>
    <name evidence="3" type="ORF">AK812_SmicGene7662</name>
</gene>
<feature type="transmembrane region" description="Helical" evidence="2">
    <location>
        <begin position="110"/>
        <end position="130"/>
    </location>
</feature>
<dbReference type="Proteomes" id="UP000186817">
    <property type="component" value="Unassembled WGS sequence"/>
</dbReference>
<evidence type="ECO:0000313" key="3">
    <source>
        <dbReference type="EMBL" id="OLQ08808.1"/>
    </source>
</evidence>
<evidence type="ECO:0000256" key="2">
    <source>
        <dbReference type="SAM" id="Phobius"/>
    </source>
</evidence>
<comment type="caution">
    <text evidence="3">The sequence shown here is derived from an EMBL/GenBank/DDBJ whole genome shotgun (WGS) entry which is preliminary data.</text>
</comment>
<sequence>MKPEDVLLPCILILQFFTALTLAVHVYKCIRRKELPKFLRYVRAAYLRCRDMLGNDARDARDRCMEKRVNRKFHETLCNLLVAGSNLMVIVLFFRLSVYQWHLLTNANHLLSPALDISSVAGYAVVLFMISFRQLVIPRSLDLWYFALQGLNILPLAVADPADIASLSLITLMPRFLCGLSPRHGWCAVVGNFLHWLLALYQVGFQLNSSTFAAQSLEFGIVVVGILAVRHQMYINVRTNLDLKTRTIELEAVSGLLLGFCDAVVEVEAETLQLTEDSRQLSTMLLHGQRLNSGGLAGRNFLGFFAEEDRERIKDSLGTGGSQTLAINARMLDSLGSHVKVELLHIQFRNPDGHLRRLIGMREFQDLASVAPALSSQQILRSEESPPAAMTAQEEVSVLFDANTFDILSASKGFQALCTSVGQAMDFEGLSVFDLSKGTGPKSFSRQLQEVLHAYDEEKQSSFALDGLDLLGACQLEATVTFAQDTVLQSLVGTLTVISFSSPAKLTERNLAMLQSGASPHGRRSRSKGSRASSRGSRGSGKSQPLMATAQSKQGSILALRSPMMSL</sequence>
<feature type="transmembrane region" description="Helical" evidence="2">
    <location>
        <begin position="6"/>
        <end position="27"/>
    </location>
</feature>
<keyword evidence="2" id="KW-1133">Transmembrane helix</keyword>